<protein>
    <submittedName>
        <fullName evidence="1">PD-(D/E)XK nuclease superfamily protein</fullName>
    </submittedName>
</protein>
<dbReference type="STRING" id="284577.SAMN05216571_1135"/>
<gene>
    <name evidence="1" type="ORF">SAMN05216571_1135</name>
</gene>
<keyword evidence="2" id="KW-1185">Reference proteome</keyword>
<reference evidence="1 2" key="1">
    <citation type="submission" date="2016-10" db="EMBL/GenBank/DDBJ databases">
        <authorList>
            <person name="de Groot N.N."/>
        </authorList>
    </citation>
    <scope>NUCLEOTIDE SEQUENCE [LARGE SCALE GENOMIC DNA]</scope>
    <source>
        <strain evidence="1 2">BH539</strain>
    </source>
</reference>
<dbReference type="EMBL" id="FNCI01000013">
    <property type="protein sequence ID" value="SDG42475.1"/>
    <property type="molecule type" value="Genomic_DNA"/>
</dbReference>
<dbReference type="AlphaFoldDB" id="A0A1G7U4B4"/>
<dbReference type="Proteomes" id="UP000198641">
    <property type="component" value="Unassembled WGS sequence"/>
</dbReference>
<sequence>MDDSLLVNLRRYRPREGRDSLEDYITEIFAWLLRNSREVADAFLDKVMARLPEADRIELPNADQDVTWDTQRSYPGSRLDMLAQWPGGALIFEHKVHAPLSAEQINKYRKLAASEFPGRAARVIVISANTGQHRPEAHGCLCWEDVYRLLQAKHETLTPPTERFHIASFLALLKHEGLHPAAPISHQAVAFYPVAWRFPEQLTAALTPLAGEEWPLIERYEGRVPGTRWGRLGFELIPAGGPLNWMPGLFVGVILDGRDHRVHERHTDQMMLSVILDFSYKLHDIYPGLSAYQRLVQQLEELTPHKGWHFYNHLEDSPANRHHPLYLETPLLEVLRGTTTMKEQRDAIRHAVRDAIALLERNSALKALTDEVRHQATLLANT</sequence>
<name>A0A1G7U4B4_9GAMM</name>
<accession>A0A1G7U4B4</accession>
<evidence type="ECO:0000313" key="2">
    <source>
        <dbReference type="Proteomes" id="UP000198641"/>
    </source>
</evidence>
<dbReference type="RefSeq" id="WP_175491687.1">
    <property type="nucleotide sequence ID" value="NZ_FNCI01000013.1"/>
</dbReference>
<organism evidence="1 2">
    <name type="scientific">Onishia taeanensis</name>
    <dbReference type="NCBI Taxonomy" id="284577"/>
    <lineage>
        <taxon>Bacteria</taxon>
        <taxon>Pseudomonadati</taxon>
        <taxon>Pseudomonadota</taxon>
        <taxon>Gammaproteobacteria</taxon>
        <taxon>Oceanospirillales</taxon>
        <taxon>Halomonadaceae</taxon>
        <taxon>Onishia</taxon>
    </lineage>
</organism>
<evidence type="ECO:0000313" key="1">
    <source>
        <dbReference type="EMBL" id="SDG42475.1"/>
    </source>
</evidence>
<proteinExistence type="predicted"/>